<comment type="similarity">
    <text evidence="2">Belongs to the polycystin family.</text>
</comment>
<evidence type="ECO:0000256" key="6">
    <source>
        <dbReference type="SAM" id="MobiDB-lite"/>
    </source>
</evidence>
<proteinExistence type="inferred from homology"/>
<feature type="compositionally biased region" description="Low complexity" evidence="6">
    <location>
        <begin position="228"/>
        <end position="238"/>
    </location>
</feature>
<feature type="compositionally biased region" description="Low complexity" evidence="6">
    <location>
        <begin position="133"/>
        <end position="145"/>
    </location>
</feature>
<dbReference type="AlphaFoldDB" id="A0AAW0F3F2"/>
<evidence type="ECO:0000256" key="3">
    <source>
        <dbReference type="ARBA" id="ARBA00022692"/>
    </source>
</evidence>
<feature type="compositionally biased region" description="Low complexity" evidence="6">
    <location>
        <begin position="1030"/>
        <end position="1051"/>
    </location>
</feature>
<protein>
    <submittedName>
        <fullName evidence="9">Polycystin cation channel</fullName>
    </submittedName>
</protein>
<evidence type="ECO:0000256" key="4">
    <source>
        <dbReference type="ARBA" id="ARBA00022989"/>
    </source>
</evidence>
<feature type="region of interest" description="Disordered" evidence="6">
    <location>
        <begin position="507"/>
        <end position="537"/>
    </location>
</feature>
<sequence length="1264" mass="135933">MDHKRGRQRGGSAAPPPPPPASSLAHHRAASSAHSLDGSGATLTDGTDEESISRSWVEEHGLSRAVLQASQGEDGRPSDSASARPPLLQGLQRRTRAHSTAPTTHVYLDSTALDRSPQRPNTSARSRSLPSFSPVAPSATTSAAPPRRRASVSRWNVAARVLGWGGATSTPTVDASVGSASASSSGTHRRRSSGSSNASTDTWPSTAVADAGAPSRSGHARSRRDSRGGAARSPSSSRAGGGGDGGASPSHFDVSALPSVDDGVALPRYSMTRTQASRPRSDDSLSGTSRRCHSLLSAPWSRGRRDSARGPHHGGAGRRSSSSESARTTSLSTSAPRPRTASMSSAQISTANSTAAATAAKTPLDVRVWPFTEALPVPSIAAHVRECVEWYRAMRQLIFAVPLLFFVGFYAVTTVHRTNTQMNVYETELLRQRLERSAFPSPAAEMERFRQQQLLRIISPNLGVSLTFADIRSQTDWMDFAAEMVIPSMFPGVTAILNRSFQAPERCTHDGNVSRGSHKGRQVPVAASDDSGDSGDGVAAACRPDAYLYEKEERVGPGEHVLVGALRVRTIRMRPHSATLQSRMYPDNTSAVPQDAWSRHHERWREETTPSRCPSLTLTTPFTGVSSPIYVYRAPEEMQPYCVAISGHYGSYHCGGYMFDIPFRATAWLAAQFQAAIGSHRCFFADNWATRFIAIEFFTYTPSTDSFHMVRYQNEVSAAGAYVNTAVHHSFPVWTTARTGELVYVCFTIAYVAVYACLLLARLYELVRSTGRVVPLLWNWGAWADLGAIVSLSVSFAYYFLWLRLSIAVAPRLSAATGGLDAYPIFLSSVARLYDSHTIAVATGVLLSFSRLCTLRVVLRPLDTFLSAAERCSGTLVVVATLYLLLVVGYALAASAVFGPVDDFYSTFGASLFTCLTVWAAAPIVIPSGENVSHQFAFAFIWSLLFVAGVMGMSLGLANLLYEFAEVQQQRGISSEAAWLRTSVRRLQRGLSCAWQKRFWATVLYLPSENDHLHRLLTAMEALCGGGGASSPSGSCSSSSRPTDGNGAAHGAEGGGSWTAATTALVAQRLHEMDTHASRSEWHSTQGRSPSSVLMDGDGGVTAGTVTPHRAPFTVPPPSSSDVDNLGAPQSASRVPQQWLSHTELRSRLNHLQQRRADGGAAGAHVVGVPAIDFSEWLSLLPSGVVLGCGGRAVLAEWWVDWTEARASTAATQDRLRWHHLEEWSAAAIEREVAGGVAGIGHLDATLCQLEAHVDMLLQHVSRR</sequence>
<keyword evidence="3 7" id="KW-0812">Transmembrane</keyword>
<feature type="region of interest" description="Disordered" evidence="6">
    <location>
        <begin position="1074"/>
        <end position="1130"/>
    </location>
</feature>
<keyword evidence="10" id="KW-1185">Reference proteome</keyword>
<reference evidence="9 10" key="1">
    <citation type="journal article" date="2021" name="MBio">
        <title>A New Model Trypanosomatid, Novymonas esmeraldas: Genomic Perception of Its 'Candidatus Pandoraea novymonadis' Endosymbiont.</title>
        <authorList>
            <person name="Zakharova A."/>
            <person name="Saura A."/>
            <person name="Butenko A."/>
            <person name="Podesvova L."/>
            <person name="Warmusova S."/>
            <person name="Kostygov A.Y."/>
            <person name="Nenarokova A."/>
            <person name="Lukes J."/>
            <person name="Opperdoes F.R."/>
            <person name="Yurchenko V."/>
        </authorList>
    </citation>
    <scope>NUCLEOTIDE SEQUENCE [LARGE SCALE GENOMIC DNA]</scope>
    <source>
        <strain evidence="9 10">E262AT.01</strain>
    </source>
</reference>
<dbReference type="InterPro" id="IPR051223">
    <property type="entry name" value="Polycystin"/>
</dbReference>
<feature type="transmembrane region" description="Helical" evidence="7">
    <location>
        <begin position="904"/>
        <end position="926"/>
    </location>
</feature>
<name>A0AAW0F3F2_9TRYP</name>
<organism evidence="9 10">
    <name type="scientific">Novymonas esmeraldas</name>
    <dbReference type="NCBI Taxonomy" id="1808958"/>
    <lineage>
        <taxon>Eukaryota</taxon>
        <taxon>Discoba</taxon>
        <taxon>Euglenozoa</taxon>
        <taxon>Kinetoplastea</taxon>
        <taxon>Metakinetoplastina</taxon>
        <taxon>Trypanosomatida</taxon>
        <taxon>Trypanosomatidae</taxon>
        <taxon>Novymonas</taxon>
    </lineage>
</organism>
<feature type="transmembrane region" description="Helical" evidence="7">
    <location>
        <begin position="871"/>
        <end position="898"/>
    </location>
</feature>
<dbReference type="GO" id="GO:0016020">
    <property type="term" value="C:membrane"/>
    <property type="evidence" value="ECO:0007669"/>
    <property type="project" value="UniProtKB-SubCell"/>
</dbReference>
<evidence type="ECO:0000259" key="8">
    <source>
        <dbReference type="Pfam" id="PF20519"/>
    </source>
</evidence>
<feature type="compositionally biased region" description="Polar residues" evidence="6">
    <location>
        <begin position="1120"/>
        <end position="1130"/>
    </location>
</feature>
<dbReference type="InterPro" id="IPR046791">
    <property type="entry name" value="Polycystin_dom"/>
</dbReference>
<keyword evidence="4 7" id="KW-1133">Transmembrane helix</keyword>
<dbReference type="PANTHER" id="PTHR10877:SF183">
    <property type="entry name" value="AT14535P-RELATED"/>
    <property type="match status" value="1"/>
</dbReference>
<evidence type="ECO:0000256" key="1">
    <source>
        <dbReference type="ARBA" id="ARBA00004141"/>
    </source>
</evidence>
<feature type="compositionally biased region" description="Polar residues" evidence="6">
    <location>
        <begin position="271"/>
        <end position="289"/>
    </location>
</feature>
<dbReference type="EMBL" id="JAECZO010000008">
    <property type="protein sequence ID" value="KAK7200773.1"/>
    <property type="molecule type" value="Genomic_DNA"/>
</dbReference>
<feature type="transmembrane region" description="Helical" evidence="7">
    <location>
        <begin position="393"/>
        <end position="412"/>
    </location>
</feature>
<feature type="compositionally biased region" description="Low complexity" evidence="6">
    <location>
        <begin position="175"/>
        <end position="186"/>
    </location>
</feature>
<accession>A0AAW0F3F2</accession>
<feature type="compositionally biased region" description="Low complexity" evidence="6">
    <location>
        <begin position="318"/>
        <end position="349"/>
    </location>
</feature>
<comment type="subcellular location">
    <subcellularLocation>
        <location evidence="1">Membrane</location>
        <topology evidence="1">Multi-pass membrane protein</topology>
    </subcellularLocation>
</comment>
<feature type="region of interest" description="Disordered" evidence="6">
    <location>
        <begin position="1030"/>
        <end position="1056"/>
    </location>
</feature>
<feature type="transmembrane region" description="Helical" evidence="7">
    <location>
        <begin position="742"/>
        <end position="761"/>
    </location>
</feature>
<evidence type="ECO:0000256" key="7">
    <source>
        <dbReference type="SAM" id="Phobius"/>
    </source>
</evidence>
<gene>
    <name evidence="9" type="ORF">NESM_000135500</name>
</gene>
<evidence type="ECO:0000256" key="2">
    <source>
        <dbReference type="ARBA" id="ARBA00007200"/>
    </source>
</evidence>
<dbReference type="PANTHER" id="PTHR10877">
    <property type="entry name" value="POLYCYSTIN FAMILY MEMBER"/>
    <property type="match status" value="1"/>
</dbReference>
<evidence type="ECO:0000313" key="10">
    <source>
        <dbReference type="Proteomes" id="UP001430356"/>
    </source>
</evidence>
<comment type="caution">
    <text evidence="9">The sequence shown here is derived from an EMBL/GenBank/DDBJ whole genome shotgun (WGS) entry which is preliminary data.</text>
</comment>
<evidence type="ECO:0000256" key="5">
    <source>
        <dbReference type="ARBA" id="ARBA00023136"/>
    </source>
</evidence>
<keyword evidence="5 7" id="KW-0472">Membrane</keyword>
<feature type="region of interest" description="Disordered" evidence="6">
    <location>
        <begin position="1"/>
        <end position="349"/>
    </location>
</feature>
<feature type="compositionally biased region" description="Polar residues" evidence="6">
    <location>
        <begin position="1083"/>
        <end position="1092"/>
    </location>
</feature>
<evidence type="ECO:0000313" key="9">
    <source>
        <dbReference type="EMBL" id="KAK7200773.1"/>
    </source>
</evidence>
<dbReference type="Pfam" id="PF20519">
    <property type="entry name" value="Polycystin_dom"/>
    <property type="match status" value="1"/>
</dbReference>
<dbReference type="Proteomes" id="UP001430356">
    <property type="component" value="Unassembled WGS sequence"/>
</dbReference>
<feature type="transmembrane region" description="Helical" evidence="7">
    <location>
        <begin position="781"/>
        <end position="801"/>
    </location>
</feature>
<feature type="transmembrane region" description="Helical" evidence="7">
    <location>
        <begin position="938"/>
        <end position="962"/>
    </location>
</feature>
<feature type="compositionally biased region" description="Polar residues" evidence="6">
    <location>
        <begin position="118"/>
        <end position="131"/>
    </location>
</feature>
<feature type="domain" description="Polycystin" evidence="8">
    <location>
        <begin position="557"/>
        <end position="726"/>
    </location>
</feature>